<sequence>MKLHALNRASAPPIAGPIAPDMVLSGAPETAAFVTYDAPGERLCAGEWEASVGKWQVSYDEWEYCLIVSGRCIVTGDDGTTIEAGPGDAFVLEPGFKGTWEVVEPMRKHWVVRTP</sequence>
<accession>A0A917CB68</accession>
<dbReference type="InterPro" id="IPR008579">
    <property type="entry name" value="UGlyAH_Cupin_dom"/>
</dbReference>
<comment type="caution">
    <text evidence="2">The sequence shown here is derived from an EMBL/GenBank/DDBJ whole genome shotgun (WGS) entry which is preliminary data.</text>
</comment>
<feature type="domain" description="(S)-ureidoglycine aminohydrolase cupin" evidence="1">
    <location>
        <begin position="44"/>
        <end position="109"/>
    </location>
</feature>
<reference evidence="2" key="1">
    <citation type="journal article" date="2014" name="Int. J. Syst. Evol. Microbiol.">
        <title>Complete genome sequence of Corynebacterium casei LMG S-19264T (=DSM 44701T), isolated from a smear-ripened cheese.</title>
        <authorList>
            <consortium name="US DOE Joint Genome Institute (JGI-PGF)"/>
            <person name="Walter F."/>
            <person name="Albersmeier A."/>
            <person name="Kalinowski J."/>
            <person name="Ruckert C."/>
        </authorList>
    </citation>
    <scope>NUCLEOTIDE SEQUENCE</scope>
    <source>
        <strain evidence="2">CCM 7897</strain>
    </source>
</reference>
<evidence type="ECO:0000259" key="1">
    <source>
        <dbReference type="Pfam" id="PF05899"/>
    </source>
</evidence>
<dbReference type="PANTHER" id="PTHR40943">
    <property type="entry name" value="CYTOPLASMIC PROTEIN-RELATED"/>
    <property type="match status" value="1"/>
</dbReference>
<dbReference type="PANTHER" id="PTHR40943:SF1">
    <property type="entry name" value="CYTOPLASMIC PROTEIN"/>
    <property type="match status" value="1"/>
</dbReference>
<protein>
    <submittedName>
        <fullName evidence="2">Cupin</fullName>
    </submittedName>
</protein>
<gene>
    <name evidence="2" type="ORF">GCM10007301_48150</name>
</gene>
<evidence type="ECO:0000313" key="2">
    <source>
        <dbReference type="EMBL" id="GGF82423.1"/>
    </source>
</evidence>
<dbReference type="InterPro" id="IPR014710">
    <property type="entry name" value="RmlC-like_jellyroll"/>
</dbReference>
<dbReference type="CDD" id="cd02227">
    <property type="entry name" value="cupin_TM1112-like"/>
    <property type="match status" value="1"/>
</dbReference>
<organism evidence="2 3">
    <name type="scientific">Azorhizobium oxalatiphilum</name>
    <dbReference type="NCBI Taxonomy" id="980631"/>
    <lineage>
        <taxon>Bacteria</taxon>
        <taxon>Pseudomonadati</taxon>
        <taxon>Pseudomonadota</taxon>
        <taxon>Alphaproteobacteria</taxon>
        <taxon>Hyphomicrobiales</taxon>
        <taxon>Xanthobacteraceae</taxon>
        <taxon>Azorhizobium</taxon>
    </lineage>
</organism>
<proteinExistence type="predicted"/>
<reference evidence="2" key="2">
    <citation type="submission" date="2020-09" db="EMBL/GenBank/DDBJ databases">
        <authorList>
            <person name="Sun Q."/>
            <person name="Sedlacek I."/>
        </authorList>
    </citation>
    <scope>NUCLEOTIDE SEQUENCE</scope>
    <source>
        <strain evidence="2">CCM 7897</strain>
    </source>
</reference>
<dbReference type="EMBL" id="BMCT01000009">
    <property type="protein sequence ID" value="GGF82423.1"/>
    <property type="molecule type" value="Genomic_DNA"/>
</dbReference>
<dbReference type="Proteomes" id="UP000606044">
    <property type="component" value="Unassembled WGS sequence"/>
</dbReference>
<evidence type="ECO:0000313" key="3">
    <source>
        <dbReference type="Proteomes" id="UP000606044"/>
    </source>
</evidence>
<dbReference type="SUPFAM" id="SSF51182">
    <property type="entry name" value="RmlC-like cupins"/>
    <property type="match status" value="1"/>
</dbReference>
<dbReference type="Pfam" id="PF05899">
    <property type="entry name" value="Cupin_3"/>
    <property type="match status" value="1"/>
</dbReference>
<keyword evidence="3" id="KW-1185">Reference proteome</keyword>
<dbReference type="InterPro" id="IPR011051">
    <property type="entry name" value="RmlC_Cupin_sf"/>
</dbReference>
<dbReference type="RefSeq" id="WP_188583430.1">
    <property type="nucleotide sequence ID" value="NZ_BMCT01000009.1"/>
</dbReference>
<dbReference type="AlphaFoldDB" id="A0A917CB68"/>
<name>A0A917CB68_9HYPH</name>
<dbReference type="Gene3D" id="2.60.120.10">
    <property type="entry name" value="Jelly Rolls"/>
    <property type="match status" value="1"/>
</dbReference>